<dbReference type="FunFam" id="2.30.29.30:FF:000007">
    <property type="entry name" value="Calcium-dependent secretion activator 2 isoform B"/>
    <property type="match status" value="1"/>
</dbReference>
<dbReference type="Ensembl" id="ENSSSCT00055054314.1">
    <property type="protein sequence ID" value="ENSSSCP00055043335.1"/>
    <property type="gene ID" value="ENSSSCG00055026078.1"/>
</dbReference>
<dbReference type="Ensembl" id="ENSSSCT00045055348.1">
    <property type="protein sequence ID" value="ENSSSCP00045038598.1"/>
    <property type="gene ID" value="ENSSSCG00045030577.1"/>
</dbReference>
<dbReference type="GO" id="GO:0030659">
    <property type="term" value="C:cytoplasmic vesicle membrane"/>
    <property type="evidence" value="ECO:0007669"/>
    <property type="project" value="UniProtKB-SubCell"/>
</dbReference>
<evidence type="ECO:0000259" key="14">
    <source>
        <dbReference type="PROSITE" id="PS51258"/>
    </source>
</evidence>
<evidence type="ECO:0000256" key="10">
    <source>
        <dbReference type="ARBA" id="ARBA00023329"/>
    </source>
</evidence>
<keyword evidence="2" id="KW-0813">Transport</keyword>
<feature type="region of interest" description="Disordered" evidence="12">
    <location>
        <begin position="837"/>
        <end position="861"/>
    </location>
</feature>
<name>A0A8D1S5N3_PIG</name>
<evidence type="ECO:0000256" key="4">
    <source>
        <dbReference type="ARBA" id="ARBA00022723"/>
    </source>
</evidence>
<evidence type="ECO:0000259" key="13">
    <source>
        <dbReference type="PROSITE" id="PS50003"/>
    </source>
</evidence>
<dbReference type="PANTHER" id="PTHR12166:SF6">
    <property type="entry name" value="CALCIUM-DEPENDENT SECRETION ACTIVATOR 1"/>
    <property type="match status" value="1"/>
</dbReference>
<dbReference type="CDD" id="cd01234">
    <property type="entry name" value="PH_CADPS"/>
    <property type="match status" value="1"/>
</dbReference>
<evidence type="ECO:0000256" key="11">
    <source>
        <dbReference type="ARBA" id="ARBA00034103"/>
    </source>
</evidence>
<sequence length="861" mass="99061">KLKLPVRVDRPQKVKHSQYLWAIGKNVWKRWKKRFFVLVQVSQYTFAMCSYREKKAEPQELLQLDGYTVDYTDPQPGLEGGRAFFNAVKEGDTVIFASDDEQDRILWVQAMYRATGQSHKPVPPTQVQKLNAKGGNVPQLDAPISQFYADRAQKHGMDEFISSNPCNFDHASLFEMVQRLTLDHRLNDSYSCLGWFSPGQVFVLDEYCARNGVRGCHRHLCYLRDLLERAENGAMIDPTLLHYSFAFCASHVHGNRPDGIGTVTVEEKERFEEIKERLRVLLENQITHFRYCFPFGRPEGALKATLSLLERVLMKDIVTPVPQEEVKTVIRKCLEQAALVNYSRLSEYAKIEGKKREMYEHPVFCLASQVMDLTIQNQKDAENVGRLITPAKKLEDTIRLAELVIEVLQQNEEHHAEAFAWWSDLMVEHAETFLSLFAVDMDAALEVQPPDTWDSFPLFQLLNDFLRTDHNLCNGKFHKHLQDLFAPLVVRYVDLMESSIAQSIHRGFERESWEPVKSLTSNLPNVNLPNVNLPKVPNLPVNIPLGIPQMPTFSAPSWMAAIYDADNGSGTSEDLFWKLDALQTFIRDLHWPEEEFGKHLEQRLKLMASDMIESCVKRTRIAFEVKLQKTSRSTDFRVPQSICTMFNVMVDAKAQSTKLCSMEMGQEHQYHSKIDELIEETVKEMITLLVAKFVTILEGVLAKLSRYDEGTLFSSFLSFTVKAASKYVDVPKPGMDVADAYVTFVRHSQDVLRDKVNEEMYIERLFDQWYNSSMNVICTWLTDRMDLQLHIYQLKTLIRMVKKTYRDFRLQGVLDSTLNSKTYETIRNRLTVEEATASVSEGGGLQGISMKDSDEEDEEDD</sequence>
<evidence type="ECO:0000256" key="9">
    <source>
        <dbReference type="ARBA" id="ARBA00023136"/>
    </source>
</evidence>
<dbReference type="Proteomes" id="UP000694728">
    <property type="component" value="Unplaced"/>
</dbReference>
<reference evidence="15" key="1">
    <citation type="submission" date="2025-05" db="UniProtKB">
        <authorList>
            <consortium name="Ensembl"/>
        </authorList>
    </citation>
    <scope>IDENTIFICATION</scope>
</reference>
<dbReference type="SMART" id="SM00233">
    <property type="entry name" value="PH"/>
    <property type="match status" value="1"/>
</dbReference>
<dbReference type="PROSITE" id="PS50003">
    <property type="entry name" value="PH_DOMAIN"/>
    <property type="match status" value="1"/>
</dbReference>
<dbReference type="Proteomes" id="UP000694724">
    <property type="component" value="Unplaced"/>
</dbReference>
<evidence type="ECO:0000256" key="8">
    <source>
        <dbReference type="ARBA" id="ARBA00023121"/>
    </source>
</evidence>
<dbReference type="SUPFAM" id="SSF50729">
    <property type="entry name" value="PH domain-like"/>
    <property type="match status" value="1"/>
</dbReference>
<dbReference type="GO" id="GO:0008289">
    <property type="term" value="F:lipid binding"/>
    <property type="evidence" value="ECO:0007669"/>
    <property type="project" value="UniProtKB-KW"/>
</dbReference>
<evidence type="ECO:0000256" key="3">
    <source>
        <dbReference type="ARBA" id="ARBA00022483"/>
    </source>
</evidence>
<keyword evidence="10" id="KW-0968">Cytoplasmic vesicle</keyword>
<dbReference type="InterPro" id="IPR011993">
    <property type="entry name" value="PH-like_dom_sf"/>
</dbReference>
<dbReference type="Gene3D" id="2.30.29.30">
    <property type="entry name" value="Pleckstrin-homology domain (PH domain)/Phosphotyrosine-binding domain (PTB)"/>
    <property type="match status" value="1"/>
</dbReference>
<dbReference type="AlphaFoldDB" id="A0A8D1S5N3"/>
<feature type="domain" description="MHD1" evidence="14">
    <location>
        <begin position="439"/>
        <end position="619"/>
    </location>
</feature>
<dbReference type="InterPro" id="IPR014770">
    <property type="entry name" value="Munc13_1"/>
</dbReference>
<keyword evidence="9" id="KW-0472">Membrane</keyword>
<dbReference type="GO" id="GO:0016079">
    <property type="term" value="P:synaptic vesicle exocytosis"/>
    <property type="evidence" value="ECO:0007669"/>
    <property type="project" value="InterPro"/>
</dbReference>
<protein>
    <submittedName>
        <fullName evidence="15">Calcium dependent secretion activator</fullName>
    </submittedName>
</protein>
<accession>A0A8D1S5N3</accession>
<organism evidence="15 16">
    <name type="scientific">Sus scrofa</name>
    <name type="common">Pig</name>
    <dbReference type="NCBI Taxonomy" id="9823"/>
    <lineage>
        <taxon>Eukaryota</taxon>
        <taxon>Metazoa</taxon>
        <taxon>Chordata</taxon>
        <taxon>Craniata</taxon>
        <taxon>Vertebrata</taxon>
        <taxon>Euteleostomi</taxon>
        <taxon>Mammalia</taxon>
        <taxon>Eutheria</taxon>
        <taxon>Laurasiatheria</taxon>
        <taxon>Artiodactyla</taxon>
        <taxon>Suina</taxon>
        <taxon>Suidae</taxon>
        <taxon>Sus</taxon>
    </lineage>
</organism>
<dbReference type="Proteomes" id="UP000694720">
    <property type="component" value="Unplaced"/>
</dbReference>
<keyword evidence="3" id="KW-0268">Exocytosis</keyword>
<evidence type="ECO:0000256" key="12">
    <source>
        <dbReference type="SAM" id="MobiDB-lite"/>
    </source>
</evidence>
<evidence type="ECO:0000256" key="2">
    <source>
        <dbReference type="ARBA" id="ARBA00022448"/>
    </source>
</evidence>
<evidence type="ECO:0000256" key="6">
    <source>
        <dbReference type="ARBA" id="ARBA00022927"/>
    </source>
</evidence>
<keyword evidence="7" id="KW-0770">Synapse</keyword>
<dbReference type="Pfam" id="PF00169">
    <property type="entry name" value="PH"/>
    <property type="match status" value="1"/>
</dbReference>
<proteinExistence type="predicted"/>
<evidence type="ECO:0000256" key="7">
    <source>
        <dbReference type="ARBA" id="ARBA00023018"/>
    </source>
</evidence>
<feature type="domain" description="PH" evidence="13">
    <location>
        <begin position="13"/>
        <end position="116"/>
    </location>
</feature>
<dbReference type="InterPro" id="IPR001849">
    <property type="entry name" value="PH_domain"/>
</dbReference>
<dbReference type="PROSITE" id="PS51258">
    <property type="entry name" value="MHD1"/>
    <property type="match status" value="1"/>
</dbReference>
<evidence type="ECO:0000256" key="5">
    <source>
        <dbReference type="ARBA" id="ARBA00022837"/>
    </source>
</evidence>
<evidence type="ECO:0000313" key="16">
    <source>
        <dbReference type="Proteomes" id="UP000694724"/>
    </source>
</evidence>
<dbReference type="Pfam" id="PF06292">
    <property type="entry name" value="MUN"/>
    <property type="match status" value="2"/>
</dbReference>
<comment type="subcellular location">
    <subcellularLocation>
        <location evidence="1">Cytoplasmic vesicle membrane</location>
    </subcellularLocation>
    <subcellularLocation>
        <location evidence="11">Synapse</location>
    </subcellularLocation>
</comment>
<evidence type="ECO:0000313" key="15">
    <source>
        <dbReference type="Ensembl" id="ENSSSCP00055043335.1"/>
    </source>
</evidence>
<dbReference type="Proteomes" id="UP000694725">
    <property type="component" value="Unplaced"/>
</dbReference>
<dbReference type="InterPro" id="IPR010439">
    <property type="entry name" value="MUN_dom"/>
</dbReference>
<keyword evidence="8" id="KW-0446">Lipid-binding</keyword>
<dbReference type="GO" id="GO:0015031">
    <property type="term" value="P:protein transport"/>
    <property type="evidence" value="ECO:0007669"/>
    <property type="project" value="UniProtKB-KW"/>
</dbReference>
<keyword evidence="6" id="KW-0653">Protein transport</keyword>
<dbReference type="GO" id="GO:0098793">
    <property type="term" value="C:presynapse"/>
    <property type="evidence" value="ECO:0007669"/>
    <property type="project" value="GOC"/>
</dbReference>
<dbReference type="GO" id="GO:0046872">
    <property type="term" value="F:metal ion binding"/>
    <property type="evidence" value="ECO:0007669"/>
    <property type="project" value="UniProtKB-KW"/>
</dbReference>
<dbReference type="Ensembl" id="ENSSSCT00065041675.1">
    <property type="protein sequence ID" value="ENSSSCP00065017674.1"/>
    <property type="gene ID" value="ENSSSCG00065030682.1"/>
</dbReference>
<dbReference type="SMART" id="SM01145">
    <property type="entry name" value="DUF1041"/>
    <property type="match status" value="1"/>
</dbReference>
<dbReference type="PANTHER" id="PTHR12166">
    <property type="entry name" value="CALCIUM-DEPENDENT SECRETION ACTIVATOR"/>
    <property type="match status" value="1"/>
</dbReference>
<evidence type="ECO:0000256" key="1">
    <source>
        <dbReference type="ARBA" id="ARBA00004156"/>
    </source>
</evidence>
<dbReference type="Ensembl" id="ENSSSCT00035002683.1">
    <property type="protein sequence ID" value="ENSSSCP00035000893.1"/>
    <property type="gene ID" value="ENSSSCG00035002067.1"/>
</dbReference>
<dbReference type="GO" id="GO:1990504">
    <property type="term" value="P:dense core granule exocytosis"/>
    <property type="evidence" value="ECO:0007669"/>
    <property type="project" value="InterPro"/>
</dbReference>
<keyword evidence="5" id="KW-0106">Calcium</keyword>
<keyword evidence="4" id="KW-0479">Metal-binding</keyword>
<dbReference type="InterPro" id="IPR033227">
    <property type="entry name" value="CAPS"/>
</dbReference>